<accession>A0A2K4ZKH8</accession>
<dbReference type="AlphaFoldDB" id="A0A2K4ZKH8"/>
<name>A0A2K4ZKH8_9FIRM</name>
<protein>
    <submittedName>
        <fullName evidence="1">Uncharacterized protein</fullName>
    </submittedName>
</protein>
<sequence>MNYRQWKKRYKKLHGVNPPLLLDKRKQRRLAKKAVKTISRVEFTAAATRAAEAITNAFASIMRFVAGGFDSAGTICRNVADNIQPLEIKGRIFSWKVREYGSSHYAVYEINALGGADELRAITHSQRAAEKIAEIMESDHLEYLRHVSPEKIGRRNVVADSLRAAVITAYESGVFE</sequence>
<dbReference type="EMBL" id="OFSM01000021">
    <property type="protein sequence ID" value="SOY30987.1"/>
    <property type="molecule type" value="Genomic_DNA"/>
</dbReference>
<evidence type="ECO:0000313" key="2">
    <source>
        <dbReference type="Proteomes" id="UP000236311"/>
    </source>
</evidence>
<keyword evidence="2" id="KW-1185">Reference proteome</keyword>
<dbReference type="Proteomes" id="UP000236311">
    <property type="component" value="Unassembled WGS sequence"/>
</dbReference>
<organism evidence="1 2">
    <name type="scientific">Acetatifactor muris</name>
    <dbReference type="NCBI Taxonomy" id="879566"/>
    <lineage>
        <taxon>Bacteria</taxon>
        <taxon>Bacillati</taxon>
        <taxon>Bacillota</taxon>
        <taxon>Clostridia</taxon>
        <taxon>Lachnospirales</taxon>
        <taxon>Lachnospiraceae</taxon>
        <taxon>Acetatifactor</taxon>
    </lineage>
</organism>
<proteinExistence type="predicted"/>
<reference evidence="1 2" key="1">
    <citation type="submission" date="2018-01" db="EMBL/GenBank/DDBJ databases">
        <authorList>
            <person name="Gaut B.S."/>
            <person name="Morton B.R."/>
            <person name="Clegg M.T."/>
            <person name="Duvall M.R."/>
        </authorList>
    </citation>
    <scope>NUCLEOTIDE SEQUENCE [LARGE SCALE GENOMIC DNA]</scope>
    <source>
        <strain evidence="1">GP69</strain>
    </source>
</reference>
<dbReference type="OrthoDB" id="2044492at2"/>
<gene>
    <name evidence="1" type="ORF">AMURIS_03721</name>
</gene>
<evidence type="ECO:0000313" key="1">
    <source>
        <dbReference type="EMBL" id="SOY30987.1"/>
    </source>
</evidence>
<dbReference type="RefSeq" id="WP_103241005.1">
    <property type="nucleotide sequence ID" value="NZ_JANJZD010000045.1"/>
</dbReference>